<dbReference type="Pfam" id="PF18564">
    <property type="entry name" value="Glyco_hydro_5_C"/>
    <property type="match status" value="1"/>
</dbReference>
<feature type="region of interest" description="Disordered" evidence="4">
    <location>
        <begin position="572"/>
        <end position="602"/>
    </location>
</feature>
<sequence>MARQGLTIDGIRFRDAEGREITFRGINVAGECKFPRHPDQPSHQPDGFFDADNVSFVGRPFTEEEAHIHFARLKRWGYNVIRYIFTWEALEHAGPGEYDEDFIDHTIKILRIAKSYGFYVFMDPHQDVWSRFTGGSGAPLWTLHACGLDPTTFTANQAAVVHNTWPDPTNFPKMLWPTNYTRLAAQTAFTLFYAGRDFAPKAIIDGKNIQDYLTDHFIAACAHLAQRIHEAGDLEDECIIGWETMNEPHRGLVGWEDLDAIPDDLKMRKGTCPTPWQAILTGAGRAVEIDTYEFGTFGAYKSGRELVDPEGVFAWLSSSVDDSKYGWKRDPGWKLGECIWAQHGVWDPTQDLLLKRDYFATAPKSGTKLDYEAFTNTYYMDHFRKYRDAIRSIHKDCVILMQSAVLEIPPSIKDTPDDDKRLVFATHYYDGLTLIQKHWNKYYNVDIFGLLRHRYSNPVFAVRLGESAIRNCLRDQLKAIRDEGLEHLGDHPTLFTEIGIPFDMDDKYAYKTGDYSSQTSALDANHYALEGSGAQGYALWTYTSQNNHEYGDLWNGEDLSIVSVDDPLLPHDPSSLSAYPSTNPSSTSLGKGPGSYSGSTLIEPTNLKDALRTPDIQQKVSATGPQLASSNTGLRAAEAYVRPTPIATVGDVVGYGFDLRRVVFTFSLLSDRATKEDVPTEIFLPEYHFPPGKTQVEVSGGRWRIDVLDVNGEGMQVMKWWHGVGEQTMTVKGVKRKPGALLDEEEDVDAGYLEAVKSTAENCSVM</sequence>
<feature type="compositionally biased region" description="Polar residues" evidence="4">
    <location>
        <begin position="574"/>
        <end position="589"/>
    </location>
</feature>
<keyword evidence="2" id="KW-0378">Hydrolase</keyword>
<name>A0AAN6ETB3_EXODE</name>
<feature type="domain" description="Glycoside hydrolase family 5 C-terminal" evidence="6">
    <location>
        <begin position="642"/>
        <end position="731"/>
    </location>
</feature>
<gene>
    <name evidence="7" type="ORF">HRR80_006736</name>
</gene>
<evidence type="ECO:0000256" key="1">
    <source>
        <dbReference type="ARBA" id="ARBA00005641"/>
    </source>
</evidence>
<evidence type="ECO:0000313" key="7">
    <source>
        <dbReference type="EMBL" id="KAJ8989500.1"/>
    </source>
</evidence>
<dbReference type="PROSITE" id="PS00659">
    <property type="entry name" value="GLYCOSYL_HYDROL_F5"/>
    <property type="match status" value="1"/>
</dbReference>
<dbReference type="SUPFAM" id="SSF51445">
    <property type="entry name" value="(Trans)glycosidases"/>
    <property type="match status" value="1"/>
</dbReference>
<evidence type="ECO:0000256" key="3">
    <source>
        <dbReference type="ARBA" id="ARBA00023295"/>
    </source>
</evidence>
<evidence type="ECO:0000256" key="2">
    <source>
        <dbReference type="ARBA" id="ARBA00022801"/>
    </source>
</evidence>
<dbReference type="AlphaFoldDB" id="A0AAN6ETB3"/>
<dbReference type="EMBL" id="JAJGCB010000014">
    <property type="protein sequence ID" value="KAJ8989500.1"/>
    <property type="molecule type" value="Genomic_DNA"/>
</dbReference>
<accession>A0AAN6ETB3</accession>
<keyword evidence="3" id="KW-0326">Glycosidase</keyword>
<comment type="similarity">
    <text evidence="1">Belongs to the glycosyl hydrolase 5 (cellulase A) family.</text>
</comment>
<dbReference type="Proteomes" id="UP001161757">
    <property type="component" value="Unassembled WGS sequence"/>
</dbReference>
<dbReference type="InterPro" id="IPR017853">
    <property type="entry name" value="GH"/>
</dbReference>
<organism evidence="7 8">
    <name type="scientific">Exophiala dermatitidis</name>
    <name type="common">Black yeast-like fungus</name>
    <name type="synonym">Wangiella dermatitidis</name>
    <dbReference type="NCBI Taxonomy" id="5970"/>
    <lineage>
        <taxon>Eukaryota</taxon>
        <taxon>Fungi</taxon>
        <taxon>Dikarya</taxon>
        <taxon>Ascomycota</taxon>
        <taxon>Pezizomycotina</taxon>
        <taxon>Eurotiomycetes</taxon>
        <taxon>Chaetothyriomycetidae</taxon>
        <taxon>Chaetothyriales</taxon>
        <taxon>Herpotrichiellaceae</taxon>
        <taxon>Exophiala</taxon>
    </lineage>
</organism>
<comment type="caution">
    <text evidence="7">The sequence shown here is derived from an EMBL/GenBank/DDBJ whole genome shotgun (WGS) entry which is preliminary data.</text>
</comment>
<evidence type="ECO:0000259" key="6">
    <source>
        <dbReference type="Pfam" id="PF18564"/>
    </source>
</evidence>
<dbReference type="GO" id="GO:1904462">
    <property type="term" value="P:ergosteryl 3-beta-D-glucoside catabolic process"/>
    <property type="evidence" value="ECO:0007669"/>
    <property type="project" value="TreeGrafter"/>
</dbReference>
<dbReference type="Gene3D" id="2.60.40.1180">
    <property type="entry name" value="Golgi alpha-mannosidase II"/>
    <property type="match status" value="1"/>
</dbReference>
<dbReference type="InterPro" id="IPR052066">
    <property type="entry name" value="Glycosphingolipid_Hydrolases"/>
</dbReference>
<dbReference type="GO" id="GO:0000272">
    <property type="term" value="P:polysaccharide catabolic process"/>
    <property type="evidence" value="ECO:0007669"/>
    <property type="project" value="InterPro"/>
</dbReference>
<dbReference type="Pfam" id="PF00150">
    <property type="entry name" value="Cellulase"/>
    <property type="match status" value="1"/>
</dbReference>
<dbReference type="PANTHER" id="PTHR31308">
    <property type="match status" value="1"/>
</dbReference>
<reference evidence="7" key="1">
    <citation type="submission" date="2023-01" db="EMBL/GenBank/DDBJ databases">
        <title>Exophiala dermititidis isolated from Cystic Fibrosis Patient.</title>
        <authorList>
            <person name="Kurbessoian T."/>
            <person name="Crocker A."/>
            <person name="Murante D."/>
            <person name="Hogan D.A."/>
            <person name="Stajich J.E."/>
        </authorList>
    </citation>
    <scope>NUCLEOTIDE SEQUENCE</scope>
    <source>
        <strain evidence="7">Ex8</strain>
    </source>
</reference>
<feature type="domain" description="Glycoside hydrolase family 5" evidence="5">
    <location>
        <begin position="69"/>
        <end position="129"/>
    </location>
</feature>
<evidence type="ECO:0000256" key="4">
    <source>
        <dbReference type="SAM" id="MobiDB-lite"/>
    </source>
</evidence>
<dbReference type="InterPro" id="IPR001547">
    <property type="entry name" value="Glyco_hydro_5"/>
</dbReference>
<evidence type="ECO:0008006" key="9">
    <source>
        <dbReference type="Google" id="ProtNLM"/>
    </source>
</evidence>
<dbReference type="FunFam" id="3.20.20.80:FF:000131">
    <property type="entry name" value="Glycoside hydrolase superfamily"/>
    <property type="match status" value="1"/>
</dbReference>
<dbReference type="GO" id="GO:0050295">
    <property type="term" value="F:steryl-beta-glucosidase activity"/>
    <property type="evidence" value="ECO:0007669"/>
    <property type="project" value="TreeGrafter"/>
</dbReference>
<dbReference type="InterPro" id="IPR013780">
    <property type="entry name" value="Glyco_hydro_b"/>
</dbReference>
<dbReference type="FunFam" id="3.20.20.80:FF:000174">
    <property type="entry name" value="YIR007W-like protein"/>
    <property type="match status" value="1"/>
</dbReference>
<evidence type="ECO:0000259" key="5">
    <source>
        <dbReference type="Pfam" id="PF00150"/>
    </source>
</evidence>
<evidence type="ECO:0000313" key="8">
    <source>
        <dbReference type="Proteomes" id="UP001161757"/>
    </source>
</evidence>
<protein>
    <recommendedName>
        <fullName evidence="9">Glycosyl hydrolase</fullName>
    </recommendedName>
</protein>
<dbReference type="InterPro" id="IPR018087">
    <property type="entry name" value="Glyco_hydro_5_CS"/>
</dbReference>
<dbReference type="InterPro" id="IPR041036">
    <property type="entry name" value="GH5_C"/>
</dbReference>
<proteinExistence type="inferred from homology"/>
<dbReference type="PANTHER" id="PTHR31308:SF5">
    <property type="entry name" value="ERGOSTERYL-BETA-GLUCOSIDASE"/>
    <property type="match status" value="1"/>
</dbReference>
<dbReference type="Gene3D" id="3.20.20.80">
    <property type="entry name" value="Glycosidases"/>
    <property type="match status" value="2"/>
</dbReference>